<proteinExistence type="predicted"/>
<organism evidence="2 3">
    <name type="scientific">Parathielavia hyrcaniae</name>
    <dbReference type="NCBI Taxonomy" id="113614"/>
    <lineage>
        <taxon>Eukaryota</taxon>
        <taxon>Fungi</taxon>
        <taxon>Dikarya</taxon>
        <taxon>Ascomycota</taxon>
        <taxon>Pezizomycotina</taxon>
        <taxon>Sordariomycetes</taxon>
        <taxon>Sordariomycetidae</taxon>
        <taxon>Sordariales</taxon>
        <taxon>Chaetomiaceae</taxon>
        <taxon>Parathielavia</taxon>
    </lineage>
</organism>
<comment type="caution">
    <text evidence="2">The sequence shown here is derived from an EMBL/GenBank/DDBJ whole genome shotgun (WGS) entry which is preliminary data.</text>
</comment>
<evidence type="ECO:0000313" key="3">
    <source>
        <dbReference type="Proteomes" id="UP001305647"/>
    </source>
</evidence>
<gene>
    <name evidence="2" type="ORF">N658DRAFT_548402</name>
</gene>
<name>A0AAN6PTK5_9PEZI</name>
<protein>
    <submittedName>
        <fullName evidence="2">Uncharacterized protein</fullName>
    </submittedName>
</protein>
<accession>A0AAN6PTK5</accession>
<dbReference type="Proteomes" id="UP001305647">
    <property type="component" value="Unassembled WGS sequence"/>
</dbReference>
<keyword evidence="3" id="KW-1185">Reference proteome</keyword>
<evidence type="ECO:0000256" key="1">
    <source>
        <dbReference type="SAM" id="MobiDB-lite"/>
    </source>
</evidence>
<sequence>MAPLEICRALAVLELGGDLRWGGARCGQGPGATGSSQRAGQEHRLITFCHFARWTDQRDGECLDATLGFRTRPNGATLPRLDPQARALIGGARPSRKMGRGAKGPGERGMVEGRADGRCQDLQEAAELWQPHQDPGCLGPSIWRLPNGNLAQ</sequence>
<reference evidence="2" key="2">
    <citation type="submission" date="2023-05" db="EMBL/GenBank/DDBJ databases">
        <authorList>
            <consortium name="Lawrence Berkeley National Laboratory"/>
            <person name="Steindorff A."/>
            <person name="Hensen N."/>
            <person name="Bonometti L."/>
            <person name="Westerberg I."/>
            <person name="Brannstrom I.O."/>
            <person name="Guillou S."/>
            <person name="Cros-Aarteil S."/>
            <person name="Calhoun S."/>
            <person name="Haridas S."/>
            <person name="Kuo A."/>
            <person name="Mondo S."/>
            <person name="Pangilinan J."/>
            <person name="Riley R."/>
            <person name="Labutti K."/>
            <person name="Andreopoulos B."/>
            <person name="Lipzen A."/>
            <person name="Chen C."/>
            <person name="Yanf M."/>
            <person name="Daum C."/>
            <person name="Ng V."/>
            <person name="Clum A."/>
            <person name="Ohm R."/>
            <person name="Martin F."/>
            <person name="Silar P."/>
            <person name="Natvig D."/>
            <person name="Lalanne C."/>
            <person name="Gautier V."/>
            <person name="Ament-Velasquez S.L."/>
            <person name="Kruys A."/>
            <person name="Hutchinson M.I."/>
            <person name="Powell A.J."/>
            <person name="Barry K."/>
            <person name="Miller A.N."/>
            <person name="Grigoriev I.V."/>
            <person name="Debuchy R."/>
            <person name="Gladieux P."/>
            <person name="Thoren M.H."/>
            <person name="Johannesson H."/>
        </authorList>
    </citation>
    <scope>NUCLEOTIDE SEQUENCE</scope>
    <source>
        <strain evidence="2">CBS 757.83</strain>
    </source>
</reference>
<evidence type="ECO:0000313" key="2">
    <source>
        <dbReference type="EMBL" id="KAK4097518.1"/>
    </source>
</evidence>
<dbReference type="EMBL" id="MU863673">
    <property type="protein sequence ID" value="KAK4097518.1"/>
    <property type="molecule type" value="Genomic_DNA"/>
</dbReference>
<dbReference type="AlphaFoldDB" id="A0AAN6PTK5"/>
<reference evidence="2" key="1">
    <citation type="journal article" date="2023" name="Mol. Phylogenet. Evol.">
        <title>Genome-scale phylogeny and comparative genomics of the fungal order Sordariales.</title>
        <authorList>
            <person name="Hensen N."/>
            <person name="Bonometti L."/>
            <person name="Westerberg I."/>
            <person name="Brannstrom I.O."/>
            <person name="Guillou S."/>
            <person name="Cros-Aarteil S."/>
            <person name="Calhoun S."/>
            <person name="Haridas S."/>
            <person name="Kuo A."/>
            <person name="Mondo S."/>
            <person name="Pangilinan J."/>
            <person name="Riley R."/>
            <person name="LaButti K."/>
            <person name="Andreopoulos B."/>
            <person name="Lipzen A."/>
            <person name="Chen C."/>
            <person name="Yan M."/>
            <person name="Daum C."/>
            <person name="Ng V."/>
            <person name="Clum A."/>
            <person name="Steindorff A."/>
            <person name="Ohm R.A."/>
            <person name="Martin F."/>
            <person name="Silar P."/>
            <person name="Natvig D.O."/>
            <person name="Lalanne C."/>
            <person name="Gautier V."/>
            <person name="Ament-Velasquez S.L."/>
            <person name="Kruys A."/>
            <person name="Hutchinson M.I."/>
            <person name="Powell A.J."/>
            <person name="Barry K."/>
            <person name="Miller A.N."/>
            <person name="Grigoriev I.V."/>
            <person name="Debuchy R."/>
            <person name="Gladieux P."/>
            <person name="Hiltunen Thoren M."/>
            <person name="Johannesson H."/>
        </authorList>
    </citation>
    <scope>NUCLEOTIDE SEQUENCE</scope>
    <source>
        <strain evidence="2">CBS 757.83</strain>
    </source>
</reference>
<feature type="region of interest" description="Disordered" evidence="1">
    <location>
        <begin position="90"/>
        <end position="111"/>
    </location>
</feature>